<dbReference type="AlphaFoldDB" id="A0A2P2PH61"/>
<reference evidence="1" key="1">
    <citation type="submission" date="2018-02" db="EMBL/GenBank/DDBJ databases">
        <title>Rhizophora mucronata_Transcriptome.</title>
        <authorList>
            <person name="Meera S.P."/>
            <person name="Sreeshan A."/>
            <person name="Augustine A."/>
        </authorList>
    </citation>
    <scope>NUCLEOTIDE SEQUENCE</scope>
    <source>
        <tissue evidence="1">Leaf</tissue>
    </source>
</reference>
<evidence type="ECO:0000313" key="1">
    <source>
        <dbReference type="EMBL" id="MBX54124.1"/>
    </source>
</evidence>
<dbReference type="EMBL" id="GGEC01073640">
    <property type="protein sequence ID" value="MBX54124.1"/>
    <property type="molecule type" value="Transcribed_RNA"/>
</dbReference>
<accession>A0A2P2PH61</accession>
<protein>
    <submittedName>
        <fullName evidence="1">Uncharacterized protein</fullName>
    </submittedName>
</protein>
<name>A0A2P2PH61_RHIMU</name>
<proteinExistence type="predicted"/>
<organism evidence="1">
    <name type="scientific">Rhizophora mucronata</name>
    <name type="common">Asiatic mangrove</name>
    <dbReference type="NCBI Taxonomy" id="61149"/>
    <lineage>
        <taxon>Eukaryota</taxon>
        <taxon>Viridiplantae</taxon>
        <taxon>Streptophyta</taxon>
        <taxon>Embryophyta</taxon>
        <taxon>Tracheophyta</taxon>
        <taxon>Spermatophyta</taxon>
        <taxon>Magnoliopsida</taxon>
        <taxon>eudicotyledons</taxon>
        <taxon>Gunneridae</taxon>
        <taxon>Pentapetalae</taxon>
        <taxon>rosids</taxon>
        <taxon>fabids</taxon>
        <taxon>Malpighiales</taxon>
        <taxon>Rhizophoraceae</taxon>
        <taxon>Rhizophora</taxon>
    </lineage>
</organism>
<sequence>MHNFTEIYLQVVYWILKYLKGTSGKGILF</sequence>